<dbReference type="GeneID" id="1464724"/>
<dbReference type="CDD" id="cd05233">
    <property type="entry name" value="SDR_c"/>
    <property type="match status" value="1"/>
</dbReference>
<keyword evidence="3" id="KW-0812">Transmembrane</keyword>
<keyword evidence="3" id="KW-0472">Membrane</keyword>
<dbReference type="SUPFAM" id="SSF51735">
    <property type="entry name" value="NAD(P)-binding Rossmann-fold domains"/>
    <property type="match status" value="1"/>
</dbReference>
<dbReference type="InterPro" id="IPR036291">
    <property type="entry name" value="NAD(P)-bd_dom_sf"/>
</dbReference>
<dbReference type="Proteomes" id="UP000651120">
    <property type="component" value="Unassembled WGS sequence"/>
</dbReference>
<feature type="transmembrane region" description="Helical" evidence="3">
    <location>
        <begin position="7"/>
        <end position="26"/>
    </location>
</feature>
<proteinExistence type="inferred from homology"/>
<dbReference type="RefSeq" id="WP_011006982.1">
    <property type="nucleotide sequence ID" value="NZ_DUJP01000033.1"/>
</dbReference>
<evidence type="ECO:0000256" key="3">
    <source>
        <dbReference type="SAM" id="Phobius"/>
    </source>
</evidence>
<comment type="caution">
    <text evidence="4">The sequence shown here is derived from an EMBL/GenBank/DDBJ whole genome shotgun (WGS) entry which is preliminary data.</text>
</comment>
<evidence type="ECO:0000256" key="1">
    <source>
        <dbReference type="ARBA" id="ARBA00006484"/>
    </source>
</evidence>
<evidence type="ECO:0000313" key="4">
    <source>
        <dbReference type="EMBL" id="HII47760.1"/>
    </source>
</evidence>
<dbReference type="Pfam" id="PF13561">
    <property type="entry name" value="adh_short_C2"/>
    <property type="match status" value="1"/>
</dbReference>
<keyword evidence="3" id="KW-1133">Transmembrane helix</keyword>
<dbReference type="PANTHER" id="PTHR43477:SF1">
    <property type="entry name" value="DIHYDROANTICAPSIN 7-DEHYDROGENASE"/>
    <property type="match status" value="1"/>
</dbReference>
<dbReference type="InterPro" id="IPR002347">
    <property type="entry name" value="SDR_fam"/>
</dbReference>
<sequence>MRLKGRNIAIVGVGPGLGSAVVYMALREGAAVYAFARSAEFLERLKAEYSKYGVLHVSPKDFSRLEEAERAREEVRRVFPELHGLVVTAGCYTSQPVEELGEAELEDMLNKNLKAHIYAVRAFLPLMGRGSSIVLISSVGGAYKAWPRHVAYVAAKAATARAAEALAAELLERGIRVNAVAPGGMAKDFQPGRSYTVALGAPQAPPEEVAKVVIWLLTDEASWVTGAVIPADGGRRLL</sequence>
<dbReference type="InterPro" id="IPR051122">
    <property type="entry name" value="SDR_DHRS6-like"/>
</dbReference>
<organism evidence="4 5">
    <name type="scientific">Pyrobaculum aerophilum</name>
    <dbReference type="NCBI Taxonomy" id="13773"/>
    <lineage>
        <taxon>Archaea</taxon>
        <taxon>Thermoproteota</taxon>
        <taxon>Thermoprotei</taxon>
        <taxon>Thermoproteales</taxon>
        <taxon>Thermoproteaceae</taxon>
        <taxon>Pyrobaculum</taxon>
    </lineage>
</organism>
<accession>A0A832ST94</accession>
<evidence type="ECO:0000256" key="2">
    <source>
        <dbReference type="ARBA" id="ARBA00023002"/>
    </source>
</evidence>
<name>A0A832ST94_9CREN</name>
<dbReference type="OMA" id="WPRHVAY"/>
<dbReference type="EMBL" id="DUJP01000033">
    <property type="protein sequence ID" value="HII47760.1"/>
    <property type="molecule type" value="Genomic_DNA"/>
</dbReference>
<protein>
    <submittedName>
        <fullName evidence="4">SDR family oxidoreductase</fullName>
    </submittedName>
</protein>
<dbReference type="Gene3D" id="3.40.50.720">
    <property type="entry name" value="NAD(P)-binding Rossmann-like Domain"/>
    <property type="match status" value="1"/>
</dbReference>
<dbReference type="PRINTS" id="PR00081">
    <property type="entry name" value="GDHRDH"/>
</dbReference>
<gene>
    <name evidence="4" type="ORF">HA333_10080</name>
</gene>
<evidence type="ECO:0000313" key="5">
    <source>
        <dbReference type="Proteomes" id="UP000651120"/>
    </source>
</evidence>
<dbReference type="NCBIfam" id="NF004453">
    <property type="entry name" value="PRK05786.1"/>
    <property type="match status" value="1"/>
</dbReference>
<dbReference type="PANTHER" id="PTHR43477">
    <property type="entry name" value="DIHYDROANTICAPSIN 7-DEHYDROGENASE"/>
    <property type="match status" value="1"/>
</dbReference>
<keyword evidence="2" id="KW-0560">Oxidoreductase</keyword>
<comment type="similarity">
    <text evidence="1">Belongs to the short-chain dehydrogenases/reductases (SDR) family.</text>
</comment>
<reference evidence="4" key="1">
    <citation type="journal article" date="2020" name="bioRxiv">
        <title>A rank-normalized archaeal taxonomy based on genome phylogeny resolves widespread incomplete and uneven classifications.</title>
        <authorList>
            <person name="Rinke C."/>
            <person name="Chuvochina M."/>
            <person name="Mussig A.J."/>
            <person name="Chaumeil P.-A."/>
            <person name="Waite D.W."/>
            <person name="Whitman W.B."/>
            <person name="Parks D.H."/>
            <person name="Hugenholtz P."/>
        </authorList>
    </citation>
    <scope>NUCLEOTIDE SEQUENCE</scope>
    <source>
        <strain evidence="4">UBA8839</strain>
    </source>
</reference>
<dbReference type="GO" id="GO:0016491">
    <property type="term" value="F:oxidoreductase activity"/>
    <property type="evidence" value="ECO:0007669"/>
    <property type="project" value="UniProtKB-KW"/>
</dbReference>
<dbReference type="AlphaFoldDB" id="A0A832ST94"/>